<dbReference type="Pfam" id="PF00089">
    <property type="entry name" value="Trypsin"/>
    <property type="match status" value="1"/>
</dbReference>
<dbReference type="PANTHER" id="PTHR24252:SF7">
    <property type="entry name" value="HYALIN"/>
    <property type="match status" value="1"/>
</dbReference>
<evidence type="ECO:0000256" key="2">
    <source>
        <dbReference type="SAM" id="SignalP"/>
    </source>
</evidence>
<keyword evidence="1" id="KW-1015">Disulfide bond</keyword>
<dbReference type="InterPro" id="IPR009003">
    <property type="entry name" value="Peptidase_S1_PA"/>
</dbReference>
<name>A0A6G1SJU4_9ACAR</name>
<dbReference type="CDD" id="cd00190">
    <property type="entry name" value="Tryp_SPc"/>
    <property type="match status" value="1"/>
</dbReference>
<reference evidence="4" key="1">
    <citation type="submission" date="2018-10" db="EMBL/GenBank/DDBJ databases">
        <title>Transcriptome assembly of Aceria tosichella (Wheat curl mite) Type 2.</title>
        <authorList>
            <person name="Scully E.D."/>
            <person name="Geib S.M."/>
            <person name="Palmer N.A."/>
            <person name="Gupta A.K."/>
            <person name="Sarath G."/>
            <person name="Tatineni S."/>
        </authorList>
    </citation>
    <scope>NUCLEOTIDE SEQUENCE</scope>
    <source>
        <strain evidence="4">LincolnNE</strain>
    </source>
</reference>
<dbReference type="GO" id="GO:0004252">
    <property type="term" value="F:serine-type endopeptidase activity"/>
    <property type="evidence" value="ECO:0007669"/>
    <property type="project" value="InterPro"/>
</dbReference>
<dbReference type="InterPro" id="IPR001254">
    <property type="entry name" value="Trypsin_dom"/>
</dbReference>
<dbReference type="PROSITE" id="PS50240">
    <property type="entry name" value="TRYPSIN_DOM"/>
    <property type="match status" value="1"/>
</dbReference>
<dbReference type="PRINTS" id="PR00722">
    <property type="entry name" value="CHYMOTRYPSIN"/>
</dbReference>
<feature type="domain" description="Peptidase S1" evidence="3">
    <location>
        <begin position="37"/>
        <end position="280"/>
    </location>
</feature>
<accession>A0A6G1SJU4</accession>
<dbReference type="SUPFAM" id="SSF50494">
    <property type="entry name" value="Trypsin-like serine proteases"/>
    <property type="match status" value="1"/>
</dbReference>
<dbReference type="Gene3D" id="2.40.10.10">
    <property type="entry name" value="Trypsin-like serine proteases"/>
    <property type="match status" value="1"/>
</dbReference>
<dbReference type="AlphaFoldDB" id="A0A6G1SJU4"/>
<keyword evidence="2" id="KW-0732">Signal</keyword>
<evidence type="ECO:0000256" key="1">
    <source>
        <dbReference type="ARBA" id="ARBA00023157"/>
    </source>
</evidence>
<evidence type="ECO:0000313" key="4">
    <source>
        <dbReference type="EMBL" id="MDE50180.1"/>
    </source>
</evidence>
<feature type="signal peptide" evidence="2">
    <location>
        <begin position="1"/>
        <end position="22"/>
    </location>
</feature>
<dbReference type="GO" id="GO:0006508">
    <property type="term" value="P:proteolysis"/>
    <property type="evidence" value="ECO:0007669"/>
    <property type="project" value="InterPro"/>
</dbReference>
<organism evidence="4">
    <name type="scientific">Aceria tosichella</name>
    <name type="common">wheat curl mite</name>
    <dbReference type="NCBI Taxonomy" id="561515"/>
    <lineage>
        <taxon>Eukaryota</taxon>
        <taxon>Metazoa</taxon>
        <taxon>Ecdysozoa</taxon>
        <taxon>Arthropoda</taxon>
        <taxon>Chelicerata</taxon>
        <taxon>Arachnida</taxon>
        <taxon>Acari</taxon>
        <taxon>Acariformes</taxon>
        <taxon>Trombidiformes</taxon>
        <taxon>Prostigmata</taxon>
        <taxon>Eupodina</taxon>
        <taxon>Eriophyoidea</taxon>
        <taxon>Eriophyidae</taxon>
        <taxon>Eriophyinae</taxon>
        <taxon>Aceriini</taxon>
        <taxon>Aceria</taxon>
    </lineage>
</organism>
<dbReference type="SMART" id="SM00020">
    <property type="entry name" value="Tryp_SPc"/>
    <property type="match status" value="1"/>
</dbReference>
<evidence type="ECO:0000259" key="3">
    <source>
        <dbReference type="PROSITE" id="PS50240"/>
    </source>
</evidence>
<dbReference type="FunFam" id="2.40.10.10:FF:000068">
    <property type="entry name" value="transmembrane protease serine 2"/>
    <property type="match status" value="1"/>
</dbReference>
<dbReference type="InterPro" id="IPR043504">
    <property type="entry name" value="Peptidase_S1_PA_chymotrypsin"/>
</dbReference>
<dbReference type="InterPro" id="IPR001314">
    <property type="entry name" value="Peptidase_S1A"/>
</dbReference>
<feature type="chain" id="PRO_5026110986" evidence="2">
    <location>
        <begin position="23"/>
        <end position="284"/>
    </location>
</feature>
<protein>
    <submittedName>
        <fullName evidence="4">Mite allergen Eur m 3</fullName>
    </submittedName>
</protein>
<dbReference type="PANTHER" id="PTHR24252">
    <property type="entry name" value="ACROSIN-RELATED"/>
    <property type="match status" value="1"/>
</dbReference>
<proteinExistence type="predicted"/>
<sequence>MPGLSGSLPWVVVLALLGSVSPCDDFKPARSKSNERILDSDYAKPGEFPFLVSLGFGKYNHSCGGVILDERYILTGAGCLGHRPREIKVRTGCHSLTRSSHNCKFTTVIAIYKVHEGYNGQTLENDIALIRTKESIPLNDIEGHGAIRAIQFAEDNADDLYEVDKELLVIGYGAPSCGSLNSSDFPKAARIMTDPLERCKRLSFYKDATIDGRNICAGKQLHNRKLGAHQWDWGGPLVEPGDEMKLVGIVGRTPKRCKELGTSIYYRVAPYIRWIEEAKESMAS</sequence>
<dbReference type="EMBL" id="GGYP01005409">
    <property type="protein sequence ID" value="MDE50180.1"/>
    <property type="molecule type" value="Transcribed_RNA"/>
</dbReference>
<gene>
    <name evidence="4" type="primary">EURM3</name>
    <name evidence="4" type="ORF">g.10286</name>
</gene>